<sequence length="158" mass="17699">MASSDQNAWFSERPALFSSLDALMASGLSNTFSSRLPPIPEKDWDRGWEGNMFSLPEPYEGFEQASTAAVESAAHESAPPQTHEELAKLQEEVRQLRHDISELHGMFCKRLDSMETSIGVAQRYVNNLVPWSMEVHEKYSKLLAVATKQEKRATDGAV</sequence>
<protein>
    <submittedName>
        <fullName evidence="1">Uncharacterized protein</fullName>
    </submittedName>
</protein>
<keyword evidence="2" id="KW-1185">Reference proteome</keyword>
<dbReference type="EMBL" id="PEJP01000084">
    <property type="protein sequence ID" value="RYO29292.1"/>
    <property type="molecule type" value="Genomic_DNA"/>
</dbReference>
<proteinExistence type="predicted"/>
<evidence type="ECO:0000313" key="1">
    <source>
        <dbReference type="EMBL" id="RYO29292.1"/>
    </source>
</evidence>
<organism evidence="1 2">
    <name type="scientific">Alternaria arborescens</name>
    <dbReference type="NCBI Taxonomy" id="156630"/>
    <lineage>
        <taxon>Eukaryota</taxon>
        <taxon>Fungi</taxon>
        <taxon>Dikarya</taxon>
        <taxon>Ascomycota</taxon>
        <taxon>Pezizomycotina</taxon>
        <taxon>Dothideomycetes</taxon>
        <taxon>Pleosporomycetidae</taxon>
        <taxon>Pleosporales</taxon>
        <taxon>Pleosporineae</taxon>
        <taxon>Pleosporaceae</taxon>
        <taxon>Alternaria</taxon>
        <taxon>Alternaria sect. Alternaria</taxon>
    </lineage>
</organism>
<evidence type="ECO:0000313" key="2">
    <source>
        <dbReference type="Proteomes" id="UP000293823"/>
    </source>
</evidence>
<comment type="caution">
    <text evidence="1">The sequence shown here is derived from an EMBL/GenBank/DDBJ whole genome shotgun (WGS) entry which is preliminary data.</text>
</comment>
<gene>
    <name evidence="1" type="ORF">AA0113_g12075</name>
</gene>
<dbReference type="Proteomes" id="UP000293823">
    <property type="component" value="Unassembled WGS sequence"/>
</dbReference>
<dbReference type="OrthoDB" id="3662064at2759"/>
<dbReference type="AlphaFoldDB" id="A0A4Q4PZ69"/>
<name>A0A4Q4PZ69_9PLEO</name>
<accession>A0A4Q4PZ69</accession>
<reference evidence="2" key="1">
    <citation type="journal article" date="2019" name="bioRxiv">
        <title>Genomics, evolutionary history and diagnostics of the Alternaria alternata species group including apple and Asian pear pathotypes.</title>
        <authorList>
            <person name="Armitage A.D."/>
            <person name="Cockerton H.M."/>
            <person name="Sreenivasaprasad S."/>
            <person name="Woodhall J.W."/>
            <person name="Lane C.R."/>
            <person name="Harrison R.J."/>
            <person name="Clarkson J.P."/>
        </authorList>
    </citation>
    <scope>NUCLEOTIDE SEQUENCE [LARGE SCALE GENOMIC DNA]</scope>
    <source>
        <strain evidence="2">RGR 97.0016</strain>
    </source>
</reference>